<dbReference type="Gene3D" id="3.40.350.10">
    <property type="entry name" value="Creatinase/prolidase N-terminal domain"/>
    <property type="match status" value="1"/>
</dbReference>
<evidence type="ECO:0000313" key="7">
    <source>
        <dbReference type="Proteomes" id="UP000291213"/>
    </source>
</evidence>
<keyword evidence="2" id="KW-0378">Hydrolase</keyword>
<dbReference type="Gene3D" id="3.90.230.10">
    <property type="entry name" value="Creatinase/methionine aminopeptidase superfamily"/>
    <property type="match status" value="1"/>
</dbReference>
<dbReference type="SUPFAM" id="SSF53092">
    <property type="entry name" value="Creatinase/prolidase N-terminal domain"/>
    <property type="match status" value="1"/>
</dbReference>
<organism evidence="6 7">
    <name type="scientific">Aeropyrum pernix</name>
    <dbReference type="NCBI Taxonomy" id="56636"/>
    <lineage>
        <taxon>Archaea</taxon>
        <taxon>Thermoproteota</taxon>
        <taxon>Thermoprotei</taxon>
        <taxon>Desulfurococcales</taxon>
        <taxon>Desulfurococcaceae</taxon>
        <taxon>Aeropyrum</taxon>
    </lineage>
</organism>
<dbReference type="OrthoDB" id="1346at2157"/>
<dbReference type="PANTHER" id="PTHR46112">
    <property type="entry name" value="AMINOPEPTIDASE"/>
    <property type="match status" value="1"/>
</dbReference>
<evidence type="ECO:0000313" key="6">
    <source>
        <dbReference type="EMBL" id="GBF08759.1"/>
    </source>
</evidence>
<evidence type="ECO:0000259" key="5">
    <source>
        <dbReference type="Pfam" id="PF01321"/>
    </source>
</evidence>
<evidence type="ECO:0000256" key="3">
    <source>
        <dbReference type="RuleBase" id="RU000590"/>
    </source>
</evidence>
<dbReference type="SUPFAM" id="SSF55920">
    <property type="entry name" value="Creatinase/aminopeptidase"/>
    <property type="match status" value="1"/>
</dbReference>
<protein>
    <submittedName>
        <fullName evidence="6">Xaa-Pro dipeptidase</fullName>
    </submittedName>
</protein>
<dbReference type="GO" id="GO:0016787">
    <property type="term" value="F:hydrolase activity"/>
    <property type="evidence" value="ECO:0007669"/>
    <property type="project" value="UniProtKB-KW"/>
</dbReference>
<dbReference type="InterPro" id="IPR000587">
    <property type="entry name" value="Creatinase_N"/>
</dbReference>
<dbReference type="InterPro" id="IPR000994">
    <property type="entry name" value="Pept_M24"/>
</dbReference>
<comment type="similarity">
    <text evidence="3">Belongs to the peptidase M24B family.</text>
</comment>
<evidence type="ECO:0000256" key="1">
    <source>
        <dbReference type="ARBA" id="ARBA00022723"/>
    </source>
</evidence>
<keyword evidence="1 3" id="KW-0479">Metal-binding</keyword>
<accession>A0A401H8U6</accession>
<dbReference type="PANTHER" id="PTHR46112:SF2">
    <property type="entry name" value="XAA-PRO AMINOPEPTIDASE P-RELATED"/>
    <property type="match status" value="1"/>
</dbReference>
<gene>
    <name evidence="6" type="ORF">apy_04840</name>
</gene>
<evidence type="ECO:0000256" key="2">
    <source>
        <dbReference type="ARBA" id="ARBA00022801"/>
    </source>
</evidence>
<dbReference type="InterPro" id="IPR029149">
    <property type="entry name" value="Creatin/AminoP/Spt16_N"/>
</dbReference>
<dbReference type="InterPro" id="IPR036005">
    <property type="entry name" value="Creatinase/aminopeptidase-like"/>
</dbReference>
<dbReference type="InterPro" id="IPR001131">
    <property type="entry name" value="Peptidase_M24B_aminopep-P_CS"/>
</dbReference>
<comment type="caution">
    <text evidence="6">The sequence shown here is derived from an EMBL/GenBank/DDBJ whole genome shotgun (WGS) entry which is preliminary data.</text>
</comment>
<evidence type="ECO:0000259" key="4">
    <source>
        <dbReference type="Pfam" id="PF00557"/>
    </source>
</evidence>
<dbReference type="InterPro" id="IPR050659">
    <property type="entry name" value="Peptidase_M24B"/>
</dbReference>
<dbReference type="Pfam" id="PF01321">
    <property type="entry name" value="Creatinase_N"/>
    <property type="match status" value="1"/>
</dbReference>
<dbReference type="GO" id="GO:0046872">
    <property type="term" value="F:metal ion binding"/>
    <property type="evidence" value="ECO:0007669"/>
    <property type="project" value="UniProtKB-KW"/>
</dbReference>
<sequence length="373" mass="40339">MEARYDLNRRKLLAAAEEAGFDSLVIAGEANLVYALGYGNPAGVLVLSGKCGSTLVVPLLDYERALRSVDTDVEVKAFYRGGESGIEPDIPKSDLISSENMAEAAKRVLEGCSSPAVDFKWLRWETATALSNALDNPGDASQLISQVRSVKEEWEIGLIAEAARIAEAALRRGIEELREGVSEREVAGAVVDVIMKSGGWGPSFPVIVAFGGNTALPHHHTGDAKLPHASPVLFDLGSVYKGYMSDMTRSLWRGPGGSEYRRLEELVAEAQAEAIDSVAPGVEAWEVDKAARLRLSKEGFSKYFIHGTGHGVGVEIHENPYLRPGSSEELKPGMVVTIEPGVYLPGMYGVRIEDMVLVTKRGRKLLTSFARIL</sequence>
<dbReference type="EMBL" id="BDMD01000019">
    <property type="protein sequence ID" value="GBF08759.1"/>
    <property type="molecule type" value="Genomic_DNA"/>
</dbReference>
<dbReference type="Proteomes" id="UP000291213">
    <property type="component" value="Unassembled WGS sequence"/>
</dbReference>
<reference evidence="6 7" key="1">
    <citation type="submission" date="2017-02" db="EMBL/GenBank/DDBJ databases">
        <title>isolation and characterization of a novel temperate virus Aeropyrum globular virus 1 infecting hyperthermophilic archaeon Aeropyrum.</title>
        <authorList>
            <person name="Yumiya M."/>
            <person name="Yoshida T."/>
            <person name="Sako Y."/>
        </authorList>
    </citation>
    <scope>NUCLEOTIDE SEQUENCE [LARGE SCALE GENOMIC DNA]</scope>
    <source>
        <strain evidence="6 7">YK1-12-2013</strain>
    </source>
</reference>
<feature type="domain" description="Creatinase N-terminal" evidence="5">
    <location>
        <begin position="10"/>
        <end position="150"/>
    </location>
</feature>
<dbReference type="Pfam" id="PF00557">
    <property type="entry name" value="Peptidase_M24"/>
    <property type="match status" value="1"/>
</dbReference>
<feature type="domain" description="Peptidase M24" evidence="4">
    <location>
        <begin position="158"/>
        <end position="360"/>
    </location>
</feature>
<dbReference type="PROSITE" id="PS00491">
    <property type="entry name" value="PROLINE_PEPTIDASE"/>
    <property type="match status" value="1"/>
</dbReference>
<name>A0A401H8U6_AERPX</name>
<dbReference type="CDD" id="cd01092">
    <property type="entry name" value="APP-like"/>
    <property type="match status" value="1"/>
</dbReference>
<proteinExistence type="inferred from homology"/>
<dbReference type="AlphaFoldDB" id="A0A401H8U6"/>
<dbReference type="RefSeq" id="WP_165487874.1">
    <property type="nucleotide sequence ID" value="NZ_BDMD01000019.1"/>
</dbReference>